<dbReference type="RefSeq" id="WP_023493192.1">
    <property type="nucleotide sequence ID" value="NZ_AYLO01000008.1"/>
</dbReference>
<organism evidence="2 3">
    <name type="scientific">Methyloglobulus morosus KoM1</name>
    <dbReference type="NCBI Taxonomy" id="1116472"/>
    <lineage>
        <taxon>Bacteria</taxon>
        <taxon>Pseudomonadati</taxon>
        <taxon>Pseudomonadota</taxon>
        <taxon>Gammaproteobacteria</taxon>
        <taxon>Methylococcales</taxon>
        <taxon>Methylococcaceae</taxon>
        <taxon>Methyloglobulus</taxon>
    </lineage>
</organism>
<dbReference type="eggNOG" id="ENOG5031N0X">
    <property type="taxonomic scope" value="Bacteria"/>
</dbReference>
<feature type="chain" id="PRO_5004732002" description="EfeO-type cupredoxin-like domain-containing protein" evidence="1">
    <location>
        <begin position="21"/>
        <end position="136"/>
    </location>
</feature>
<evidence type="ECO:0008006" key="4">
    <source>
        <dbReference type="Google" id="ProtNLM"/>
    </source>
</evidence>
<evidence type="ECO:0000313" key="3">
    <source>
        <dbReference type="Proteomes" id="UP000017842"/>
    </source>
</evidence>
<proteinExistence type="predicted"/>
<reference evidence="2 3" key="1">
    <citation type="journal article" date="2013" name="Genome Announc.">
        <title>Draft Genome Sequence of the Methanotrophic Gammaproteobacterium Methyloglobulus morosus DSM 22980 Strain KoM1.</title>
        <authorList>
            <person name="Poehlein A."/>
            <person name="Deutzmann J.S."/>
            <person name="Daniel R."/>
            <person name="Simeonova D.D."/>
        </authorList>
    </citation>
    <scope>NUCLEOTIDE SEQUENCE [LARGE SCALE GENOMIC DNA]</scope>
    <source>
        <strain evidence="2 3">KoM1</strain>
    </source>
</reference>
<protein>
    <recommendedName>
        <fullName evidence="4">EfeO-type cupredoxin-like domain-containing protein</fullName>
    </recommendedName>
</protein>
<evidence type="ECO:0000256" key="1">
    <source>
        <dbReference type="SAM" id="SignalP"/>
    </source>
</evidence>
<dbReference type="EMBL" id="AYLO01000008">
    <property type="protein sequence ID" value="ESS73957.1"/>
    <property type="molecule type" value="Genomic_DNA"/>
</dbReference>
<feature type="signal peptide" evidence="1">
    <location>
        <begin position="1"/>
        <end position="20"/>
    </location>
</feature>
<keyword evidence="3" id="KW-1185">Reference proteome</keyword>
<keyword evidence="1" id="KW-0732">Signal</keyword>
<dbReference type="Proteomes" id="UP000017842">
    <property type="component" value="Unassembled WGS sequence"/>
</dbReference>
<sequence>MKKMPLLIALLTCSLFDAHAAMDHSGHRGNGNAAMGGASCVRPQLSKMQPAHLSTVAPGSAFSFVVSNLDDPEQVSVQIKKQDVDVVSEFKDPFYVVKGKIPDSLHNTAARVDVKIDSKIPSCRAADGWLLKISEN</sequence>
<comment type="caution">
    <text evidence="2">The sequence shown here is derived from an EMBL/GenBank/DDBJ whole genome shotgun (WGS) entry which is preliminary data.</text>
</comment>
<name>V5C665_9GAMM</name>
<dbReference type="AlphaFoldDB" id="V5C665"/>
<gene>
    <name evidence="2" type="ORF">MGMO_8c00940</name>
</gene>
<accession>V5C665</accession>
<evidence type="ECO:0000313" key="2">
    <source>
        <dbReference type="EMBL" id="ESS73957.1"/>
    </source>
</evidence>